<protein>
    <submittedName>
        <fullName evidence="2">Uncharacterized protein</fullName>
    </submittedName>
</protein>
<dbReference type="EnsemblMetazoa" id="CJA41507.1">
    <property type="protein sequence ID" value="CJA41507.1"/>
    <property type="gene ID" value="WBGene00217355"/>
</dbReference>
<dbReference type="Proteomes" id="UP000005237">
    <property type="component" value="Unassembled WGS sequence"/>
</dbReference>
<name>A0A8R1ETB8_CAEJA</name>
<reference evidence="2" key="2">
    <citation type="submission" date="2022-06" db="UniProtKB">
        <authorList>
            <consortium name="EnsemblMetazoa"/>
        </authorList>
    </citation>
    <scope>IDENTIFICATION</scope>
    <source>
        <strain evidence="2">DF5081</strain>
    </source>
</reference>
<keyword evidence="3" id="KW-1185">Reference proteome</keyword>
<evidence type="ECO:0000256" key="1">
    <source>
        <dbReference type="SAM" id="MobiDB-lite"/>
    </source>
</evidence>
<proteinExistence type="predicted"/>
<dbReference type="AlphaFoldDB" id="A0A8R1ETB8"/>
<sequence length="155" mass="16727">MEELPNTTSPTPTAETRKSHSDLPGLVNTTEHPLSAYHGPMPNNRSGTTVKDIADQITLERIQEFRNFSLQWATTPTEKTEVPPISAITRDLPMINSLPSGPVALYVLQASAGGGTMTIAAHRSLIGTDRPDLFMVQLTIKSTHRGLKGAPATNN</sequence>
<feature type="region of interest" description="Disordered" evidence="1">
    <location>
        <begin position="1"/>
        <end position="47"/>
    </location>
</feature>
<reference evidence="3" key="1">
    <citation type="submission" date="2010-08" db="EMBL/GenBank/DDBJ databases">
        <authorList>
            <consortium name="Caenorhabditis japonica Sequencing Consortium"/>
            <person name="Wilson R.K."/>
        </authorList>
    </citation>
    <scope>NUCLEOTIDE SEQUENCE [LARGE SCALE GENOMIC DNA]</scope>
    <source>
        <strain evidence="3">DF5081</strain>
    </source>
</reference>
<evidence type="ECO:0000313" key="3">
    <source>
        <dbReference type="Proteomes" id="UP000005237"/>
    </source>
</evidence>
<evidence type="ECO:0000313" key="2">
    <source>
        <dbReference type="EnsemblMetazoa" id="CJA41507.1"/>
    </source>
</evidence>
<organism evidence="2 3">
    <name type="scientific">Caenorhabditis japonica</name>
    <dbReference type="NCBI Taxonomy" id="281687"/>
    <lineage>
        <taxon>Eukaryota</taxon>
        <taxon>Metazoa</taxon>
        <taxon>Ecdysozoa</taxon>
        <taxon>Nematoda</taxon>
        <taxon>Chromadorea</taxon>
        <taxon>Rhabditida</taxon>
        <taxon>Rhabditina</taxon>
        <taxon>Rhabditomorpha</taxon>
        <taxon>Rhabditoidea</taxon>
        <taxon>Rhabditidae</taxon>
        <taxon>Peloderinae</taxon>
        <taxon>Caenorhabditis</taxon>
    </lineage>
</organism>
<feature type="compositionally biased region" description="Polar residues" evidence="1">
    <location>
        <begin position="1"/>
        <end position="14"/>
    </location>
</feature>
<accession>A0A8R1ETB8</accession>